<feature type="compositionally biased region" description="Low complexity" evidence="1">
    <location>
        <begin position="28"/>
        <end position="44"/>
    </location>
</feature>
<evidence type="ECO:0000313" key="3">
    <source>
        <dbReference type="Proteomes" id="UP001454036"/>
    </source>
</evidence>
<dbReference type="Proteomes" id="UP001454036">
    <property type="component" value="Unassembled WGS sequence"/>
</dbReference>
<feature type="region of interest" description="Disordered" evidence="1">
    <location>
        <begin position="1"/>
        <end position="61"/>
    </location>
</feature>
<comment type="caution">
    <text evidence="2">The sequence shown here is derived from an EMBL/GenBank/DDBJ whole genome shotgun (WGS) entry which is preliminary data.</text>
</comment>
<sequence length="92" mass="9955">MARTKRPTIIKSPPRKRAKSSRGEKFASDSSSPPTAPSSVRPVVGLLSPRATPDKAASASRALADGYATLHQQTLDLIEELAHERFKVEAME</sequence>
<reference evidence="2 3" key="1">
    <citation type="submission" date="2024-01" db="EMBL/GenBank/DDBJ databases">
        <title>The complete chloroplast genome sequence of Lithospermum erythrorhizon: insights into the phylogenetic relationship among Boraginaceae species and the maternal lineages of purple gromwells.</title>
        <authorList>
            <person name="Okada T."/>
            <person name="Watanabe K."/>
        </authorList>
    </citation>
    <scope>NUCLEOTIDE SEQUENCE [LARGE SCALE GENOMIC DNA]</scope>
</reference>
<gene>
    <name evidence="2" type="ORF">LIER_17535</name>
</gene>
<protein>
    <submittedName>
        <fullName evidence="2">Uncharacterized protein</fullName>
    </submittedName>
</protein>
<dbReference type="AlphaFoldDB" id="A0AAV3QD25"/>
<keyword evidence="3" id="KW-1185">Reference proteome</keyword>
<organism evidence="2 3">
    <name type="scientific">Lithospermum erythrorhizon</name>
    <name type="common">Purple gromwell</name>
    <name type="synonym">Lithospermum officinale var. erythrorhizon</name>
    <dbReference type="NCBI Taxonomy" id="34254"/>
    <lineage>
        <taxon>Eukaryota</taxon>
        <taxon>Viridiplantae</taxon>
        <taxon>Streptophyta</taxon>
        <taxon>Embryophyta</taxon>
        <taxon>Tracheophyta</taxon>
        <taxon>Spermatophyta</taxon>
        <taxon>Magnoliopsida</taxon>
        <taxon>eudicotyledons</taxon>
        <taxon>Gunneridae</taxon>
        <taxon>Pentapetalae</taxon>
        <taxon>asterids</taxon>
        <taxon>lamiids</taxon>
        <taxon>Boraginales</taxon>
        <taxon>Boraginaceae</taxon>
        <taxon>Boraginoideae</taxon>
        <taxon>Lithospermeae</taxon>
        <taxon>Lithospermum</taxon>
    </lineage>
</organism>
<feature type="compositionally biased region" description="Basic residues" evidence="1">
    <location>
        <begin position="1"/>
        <end position="20"/>
    </location>
</feature>
<name>A0AAV3QD25_LITER</name>
<evidence type="ECO:0000313" key="2">
    <source>
        <dbReference type="EMBL" id="GAA0161156.1"/>
    </source>
</evidence>
<dbReference type="EMBL" id="BAABME010004094">
    <property type="protein sequence ID" value="GAA0161156.1"/>
    <property type="molecule type" value="Genomic_DNA"/>
</dbReference>
<accession>A0AAV3QD25</accession>
<evidence type="ECO:0000256" key="1">
    <source>
        <dbReference type="SAM" id="MobiDB-lite"/>
    </source>
</evidence>
<proteinExistence type="predicted"/>